<evidence type="ECO:0000313" key="2">
    <source>
        <dbReference type="EMBL" id="BDD07736.1"/>
    </source>
</evidence>
<dbReference type="AlphaFoldDB" id="A0AAU9D4K3"/>
<gene>
    <name evidence="2" type="ORF">FUAX_01680</name>
</gene>
<dbReference type="Proteomes" id="UP001348817">
    <property type="component" value="Chromosome"/>
</dbReference>
<keyword evidence="1" id="KW-0812">Transmembrane</keyword>
<evidence type="ECO:0000313" key="3">
    <source>
        <dbReference type="Proteomes" id="UP001348817"/>
    </source>
</evidence>
<keyword evidence="3" id="KW-1185">Reference proteome</keyword>
<reference evidence="2 3" key="1">
    <citation type="submission" date="2021-12" db="EMBL/GenBank/DDBJ databases">
        <title>Genome sequencing of bacteria with rrn-lacking chromosome and rrn-plasmid.</title>
        <authorList>
            <person name="Anda M."/>
            <person name="Iwasaki W."/>
        </authorList>
    </citation>
    <scope>NUCLEOTIDE SEQUENCE [LARGE SCALE GENOMIC DNA]</scope>
    <source>
        <strain evidence="2 3">DSM 100852</strain>
    </source>
</reference>
<dbReference type="EMBL" id="AP025314">
    <property type="protein sequence ID" value="BDD07736.1"/>
    <property type="molecule type" value="Genomic_DNA"/>
</dbReference>
<organism evidence="2 3">
    <name type="scientific">Fulvitalea axinellae</name>
    <dbReference type="NCBI Taxonomy" id="1182444"/>
    <lineage>
        <taxon>Bacteria</taxon>
        <taxon>Pseudomonadati</taxon>
        <taxon>Bacteroidota</taxon>
        <taxon>Cytophagia</taxon>
        <taxon>Cytophagales</taxon>
        <taxon>Persicobacteraceae</taxon>
        <taxon>Fulvitalea</taxon>
    </lineage>
</organism>
<keyword evidence="1" id="KW-1133">Transmembrane helix</keyword>
<dbReference type="KEGG" id="fax:FUAX_01680"/>
<evidence type="ECO:0000256" key="1">
    <source>
        <dbReference type="SAM" id="Phobius"/>
    </source>
</evidence>
<keyword evidence="1" id="KW-0472">Membrane</keyword>
<name>A0AAU9D4K3_9BACT</name>
<accession>A0AAU9D4K3</accession>
<proteinExistence type="predicted"/>
<feature type="transmembrane region" description="Helical" evidence="1">
    <location>
        <begin position="12"/>
        <end position="30"/>
    </location>
</feature>
<protein>
    <submittedName>
        <fullName evidence="2">Uncharacterized protein</fullName>
    </submittedName>
</protein>
<sequence>MDTSMLWRMNTVITVVFMGIETVFGTFTFCSNRAERSNQVSLLIFFDI</sequence>